<protein>
    <recommendedName>
        <fullName evidence="5">ANTAR domain-containing protein</fullName>
    </recommendedName>
</protein>
<evidence type="ECO:0000256" key="2">
    <source>
        <dbReference type="ARBA" id="ARBA00022777"/>
    </source>
</evidence>
<dbReference type="GO" id="GO:0016301">
    <property type="term" value="F:kinase activity"/>
    <property type="evidence" value="ECO:0007669"/>
    <property type="project" value="UniProtKB-KW"/>
</dbReference>
<name>A0A7Y9RQE8_9ACTN</name>
<evidence type="ECO:0000259" key="5">
    <source>
        <dbReference type="PROSITE" id="PS50921"/>
    </source>
</evidence>
<dbReference type="RefSeq" id="WP_179517209.1">
    <property type="nucleotide sequence ID" value="NZ_JACCAC010000001.1"/>
</dbReference>
<dbReference type="InterPro" id="IPR036388">
    <property type="entry name" value="WH-like_DNA-bd_sf"/>
</dbReference>
<keyword evidence="3" id="KW-0805">Transcription regulation</keyword>
<keyword evidence="2" id="KW-0418">Kinase</keyword>
<dbReference type="Gene3D" id="3.30.450.40">
    <property type="match status" value="1"/>
</dbReference>
<dbReference type="SUPFAM" id="SSF55781">
    <property type="entry name" value="GAF domain-like"/>
    <property type="match status" value="1"/>
</dbReference>
<evidence type="ECO:0000313" key="7">
    <source>
        <dbReference type="Proteomes" id="UP000544110"/>
    </source>
</evidence>
<evidence type="ECO:0000256" key="1">
    <source>
        <dbReference type="ARBA" id="ARBA00022679"/>
    </source>
</evidence>
<dbReference type="Gene3D" id="1.10.10.10">
    <property type="entry name" value="Winged helix-like DNA-binding domain superfamily/Winged helix DNA-binding domain"/>
    <property type="match status" value="1"/>
</dbReference>
<dbReference type="InterPro" id="IPR005561">
    <property type="entry name" value="ANTAR"/>
</dbReference>
<dbReference type="Pfam" id="PF13185">
    <property type="entry name" value="GAF_2"/>
    <property type="match status" value="1"/>
</dbReference>
<keyword evidence="7" id="KW-1185">Reference proteome</keyword>
<dbReference type="GO" id="GO:0003723">
    <property type="term" value="F:RNA binding"/>
    <property type="evidence" value="ECO:0007669"/>
    <property type="project" value="InterPro"/>
</dbReference>
<dbReference type="EMBL" id="JACCAC010000001">
    <property type="protein sequence ID" value="NYG54621.1"/>
    <property type="molecule type" value="Genomic_DNA"/>
</dbReference>
<proteinExistence type="predicted"/>
<dbReference type="SMART" id="SM01012">
    <property type="entry name" value="ANTAR"/>
    <property type="match status" value="1"/>
</dbReference>
<dbReference type="SUPFAM" id="SSF52172">
    <property type="entry name" value="CheY-like"/>
    <property type="match status" value="1"/>
</dbReference>
<gene>
    <name evidence="6" type="ORF">BJ989_000925</name>
</gene>
<evidence type="ECO:0000256" key="4">
    <source>
        <dbReference type="ARBA" id="ARBA00023163"/>
    </source>
</evidence>
<organism evidence="6 7">
    <name type="scientific">Nocardioides perillae</name>
    <dbReference type="NCBI Taxonomy" id="1119534"/>
    <lineage>
        <taxon>Bacteria</taxon>
        <taxon>Bacillati</taxon>
        <taxon>Actinomycetota</taxon>
        <taxon>Actinomycetes</taxon>
        <taxon>Propionibacteriales</taxon>
        <taxon>Nocardioidaceae</taxon>
        <taxon>Nocardioides</taxon>
    </lineage>
</organism>
<dbReference type="InterPro" id="IPR029016">
    <property type="entry name" value="GAF-like_dom_sf"/>
</dbReference>
<dbReference type="Pfam" id="PF03861">
    <property type="entry name" value="ANTAR"/>
    <property type="match status" value="1"/>
</dbReference>
<dbReference type="AlphaFoldDB" id="A0A7Y9RQE8"/>
<sequence length="247" mass="26071">MSVASSTDATTASLAGVPPLRDVADLDRVADRLADQLVAASEGIDAVGLVVALPDSPLRCRVATDPLVRDLLRLERSTGEGPCADTLRSGRPLYAERGLLASWPTYDAAASARGVRVQACAPLLAGPDAHGVLTAYGLRHGDLDARSRRLVHDLAQALGARVAEMVAREQDRVAAAAASAPAAATGHRLLDRAVGIVQERYGSSAERAVELLEASATRQHVDLEVVARHVVEQAERWGGHVPRPRSR</sequence>
<dbReference type="InterPro" id="IPR003018">
    <property type="entry name" value="GAF"/>
</dbReference>
<dbReference type="PROSITE" id="PS50921">
    <property type="entry name" value="ANTAR"/>
    <property type="match status" value="1"/>
</dbReference>
<reference evidence="6 7" key="1">
    <citation type="submission" date="2020-07" db="EMBL/GenBank/DDBJ databases">
        <title>Sequencing the genomes of 1000 actinobacteria strains.</title>
        <authorList>
            <person name="Klenk H.-P."/>
        </authorList>
    </citation>
    <scope>NUCLEOTIDE SEQUENCE [LARGE SCALE GENOMIC DNA]</scope>
    <source>
        <strain evidence="6 7">DSM 24552</strain>
    </source>
</reference>
<feature type="domain" description="ANTAR" evidence="5">
    <location>
        <begin position="170"/>
        <end position="231"/>
    </location>
</feature>
<keyword evidence="4" id="KW-0804">Transcription</keyword>
<keyword evidence="1" id="KW-0808">Transferase</keyword>
<dbReference type="Proteomes" id="UP000544110">
    <property type="component" value="Unassembled WGS sequence"/>
</dbReference>
<dbReference type="InterPro" id="IPR011006">
    <property type="entry name" value="CheY-like_superfamily"/>
</dbReference>
<accession>A0A7Y9RQE8</accession>
<evidence type="ECO:0000256" key="3">
    <source>
        <dbReference type="ARBA" id="ARBA00023015"/>
    </source>
</evidence>
<evidence type="ECO:0000313" key="6">
    <source>
        <dbReference type="EMBL" id="NYG54621.1"/>
    </source>
</evidence>
<comment type="caution">
    <text evidence="6">The sequence shown here is derived from an EMBL/GenBank/DDBJ whole genome shotgun (WGS) entry which is preliminary data.</text>
</comment>